<feature type="region of interest" description="Disordered" evidence="3">
    <location>
        <begin position="30"/>
        <end position="51"/>
    </location>
</feature>
<dbReference type="Pfam" id="PF26580">
    <property type="entry name" value="Mtb12_C"/>
    <property type="match status" value="1"/>
</dbReference>
<evidence type="ECO:0000313" key="5">
    <source>
        <dbReference type="EMBL" id="CAJ1582336.1"/>
    </source>
</evidence>
<protein>
    <recommendedName>
        <fullName evidence="4">Low molecular weight antigen MTB12-like C-terminal domain-containing protein</fullName>
    </recommendedName>
</protein>
<proteinExistence type="inferred from homology"/>
<organism evidence="5 6">
    <name type="scientific">[Mycobacterium] wendilense</name>
    <dbReference type="NCBI Taxonomy" id="3064284"/>
    <lineage>
        <taxon>Bacteria</taxon>
        <taxon>Bacillati</taxon>
        <taxon>Actinomycetota</taxon>
        <taxon>Actinomycetes</taxon>
        <taxon>Mycobacteriales</taxon>
        <taxon>Mycobacteriaceae</taxon>
        <taxon>Mycolicibacter</taxon>
    </lineage>
</organism>
<evidence type="ECO:0000256" key="3">
    <source>
        <dbReference type="SAM" id="MobiDB-lite"/>
    </source>
</evidence>
<dbReference type="Proteomes" id="UP001190466">
    <property type="component" value="Chromosome"/>
</dbReference>
<gene>
    <name evidence="5" type="ORF">MU0050_002030</name>
</gene>
<evidence type="ECO:0000259" key="4">
    <source>
        <dbReference type="Pfam" id="PF26580"/>
    </source>
</evidence>
<comment type="similarity">
    <text evidence="2">Belongs to the MTB12 family.</text>
</comment>
<evidence type="ECO:0000256" key="1">
    <source>
        <dbReference type="ARBA" id="ARBA00022729"/>
    </source>
</evidence>
<keyword evidence="1" id="KW-0732">Signal</keyword>
<dbReference type="PROSITE" id="PS51257">
    <property type="entry name" value="PROKAR_LIPOPROTEIN"/>
    <property type="match status" value="1"/>
</dbReference>
<feature type="domain" description="Low molecular weight antigen MTB12-like C-terminal" evidence="4">
    <location>
        <begin position="50"/>
        <end position="166"/>
    </location>
</feature>
<name>A0ABM9MD79_9MYCO</name>
<dbReference type="EMBL" id="OY726395">
    <property type="protein sequence ID" value="CAJ1582336.1"/>
    <property type="molecule type" value="Genomic_DNA"/>
</dbReference>
<dbReference type="RefSeq" id="WP_316516394.1">
    <property type="nucleotide sequence ID" value="NZ_OY726395.1"/>
</dbReference>
<evidence type="ECO:0000313" key="6">
    <source>
        <dbReference type="Proteomes" id="UP001190466"/>
    </source>
</evidence>
<feature type="compositionally biased region" description="Low complexity" evidence="3">
    <location>
        <begin position="33"/>
        <end position="46"/>
    </location>
</feature>
<reference evidence="5 6" key="1">
    <citation type="submission" date="2023-08" db="EMBL/GenBank/DDBJ databases">
        <authorList>
            <person name="Folkvardsen B D."/>
            <person name="Norman A."/>
        </authorList>
    </citation>
    <scope>NUCLEOTIDE SEQUENCE [LARGE SCALE GENOMIC DNA]</scope>
    <source>
        <strain evidence="5 6">Mu0050</strain>
    </source>
</reference>
<sequence>MTHRISSVLSAATIFVAAFGLSGCSQDGRVERPAPVTPTTSAAPAPAAAPLPDPAALTDVLGRLADPAVPGEAKLALVEGATAEQAAVLDSFTKALADNHLLPLTFTATELSWSEAEPGNVWATVTAAPAKPESGPLTFPMEFQPTDGGWQLTRETAELLLAFGGDAVPQAPAPAAPEPPR</sequence>
<dbReference type="InterPro" id="IPR058644">
    <property type="entry name" value="Mtb12-like_C"/>
</dbReference>
<evidence type="ECO:0000256" key="2">
    <source>
        <dbReference type="ARBA" id="ARBA00093774"/>
    </source>
</evidence>
<keyword evidence="6" id="KW-1185">Reference proteome</keyword>
<accession>A0ABM9MD79</accession>